<proteinExistence type="predicted"/>
<name>A8LIP2_DINSH</name>
<evidence type="ECO:0000313" key="1">
    <source>
        <dbReference type="EMBL" id="ABV94483.1"/>
    </source>
</evidence>
<dbReference type="Proteomes" id="UP000006833">
    <property type="component" value="Chromosome"/>
</dbReference>
<dbReference type="EMBL" id="CP000830">
    <property type="protein sequence ID" value="ABV94483.1"/>
    <property type="molecule type" value="Genomic_DNA"/>
</dbReference>
<protein>
    <submittedName>
        <fullName evidence="1">Uncharacterized protein</fullName>
    </submittedName>
</protein>
<dbReference type="AlphaFoldDB" id="A8LIP2"/>
<dbReference type="HOGENOM" id="CLU_1692717_0_0_5"/>
<dbReference type="KEGG" id="dsh:Dshi_2750"/>
<keyword evidence="2" id="KW-1185">Reference proteome</keyword>
<reference evidence="2" key="1">
    <citation type="journal article" date="2010" name="ISME J.">
        <title>The complete genome sequence of the algal symbiont Dinoroseobacter shibae: a hitchhiker's guide to life in the sea.</title>
        <authorList>
            <person name="Wagner-Dobler I."/>
            <person name="Ballhausen B."/>
            <person name="Berger M."/>
            <person name="Brinkhoff T."/>
            <person name="Buchholz I."/>
            <person name="Bunk B."/>
            <person name="Cypionka H."/>
            <person name="Daniel R."/>
            <person name="Drepper T."/>
            <person name="Gerdts G."/>
            <person name="Hahnke S."/>
            <person name="Han C."/>
            <person name="Jahn D."/>
            <person name="Kalhoefer D."/>
            <person name="Kiss H."/>
            <person name="Klenk H.P."/>
            <person name="Kyrpides N."/>
            <person name="Liebl W."/>
            <person name="Liesegang H."/>
            <person name="Meincke L."/>
            <person name="Pati A."/>
            <person name="Petersen J."/>
            <person name="Piekarski T."/>
            <person name="Pommerenke C."/>
            <person name="Pradella S."/>
            <person name="Pukall R."/>
            <person name="Rabus R."/>
            <person name="Stackebrandt E."/>
            <person name="Thole S."/>
            <person name="Thompson L."/>
            <person name="Tielen P."/>
            <person name="Tomasch J."/>
            <person name="von Jan M."/>
            <person name="Wanphrut N."/>
            <person name="Wichels A."/>
            <person name="Zech H."/>
            <person name="Simon M."/>
        </authorList>
    </citation>
    <scope>NUCLEOTIDE SEQUENCE [LARGE SCALE GENOMIC DNA]</scope>
    <source>
        <strain evidence="2">DSM 16493 / NCIMB 14021 / DFL 12</strain>
    </source>
</reference>
<organism evidence="1 2">
    <name type="scientific">Dinoroseobacter shibae (strain DSM 16493 / NCIMB 14021 / DFL 12)</name>
    <dbReference type="NCBI Taxonomy" id="398580"/>
    <lineage>
        <taxon>Bacteria</taxon>
        <taxon>Pseudomonadati</taxon>
        <taxon>Pseudomonadota</taxon>
        <taxon>Alphaproteobacteria</taxon>
        <taxon>Rhodobacterales</taxon>
        <taxon>Roseobacteraceae</taxon>
        <taxon>Dinoroseobacter</taxon>
    </lineage>
</organism>
<dbReference type="OrthoDB" id="7861663at2"/>
<gene>
    <name evidence="1" type="ordered locus">Dshi_2750</name>
</gene>
<dbReference type="RefSeq" id="WP_012179411.1">
    <property type="nucleotide sequence ID" value="NC_009952.1"/>
</dbReference>
<sequence length="155" mass="16059">MAVQVIGSVFQGVGKPGDCGWMVVQDAYKSAFFIFNDNEEQFLDFHDHAAGARPPGACAPGAGNGVLRPWQCETPPRAGGIPTGSHGMGYAALTPKVQALIDRAVDAIAATIAEHGFTEVYYSSDGAGGLGASTFAPAQEVKDYIVAQIASLAQT</sequence>
<evidence type="ECO:0000313" key="2">
    <source>
        <dbReference type="Proteomes" id="UP000006833"/>
    </source>
</evidence>
<accession>A8LIP2</accession>